<organism evidence="1 2">
    <name type="scientific">Acanthamoeba castellanii (strain ATCC 30010 / Neff)</name>
    <dbReference type="NCBI Taxonomy" id="1257118"/>
    <lineage>
        <taxon>Eukaryota</taxon>
        <taxon>Amoebozoa</taxon>
        <taxon>Discosea</taxon>
        <taxon>Longamoebia</taxon>
        <taxon>Centramoebida</taxon>
        <taxon>Acanthamoebidae</taxon>
        <taxon>Acanthamoeba</taxon>
    </lineage>
</organism>
<proteinExistence type="predicted"/>
<sequence>MDHNKAIALTSDKIKNYLKNLRSEQLASDVLNQTLDLAKEFRSKDYPLIHLLLQNPLAELISAAVPSPSSLVANPSEGTVPGFLYLFDARVPIERRRSDEIRWNDSKKMSVKLIIFNENSGMYKLKNNKNDEGAVVMRRQTWRADGGDKGWRRNEYKLV</sequence>
<dbReference type="EMBL" id="KB007842">
    <property type="protein sequence ID" value="ELR23894.1"/>
    <property type="molecule type" value="Genomic_DNA"/>
</dbReference>
<dbReference type="VEuPathDB" id="AmoebaDB:ACA1_074610"/>
<dbReference type="AlphaFoldDB" id="L8HED0"/>
<dbReference type="GeneID" id="14924879"/>
<dbReference type="RefSeq" id="XP_004353422.1">
    <property type="nucleotide sequence ID" value="XM_004353370.1"/>
</dbReference>
<keyword evidence="2" id="KW-1185">Reference proteome</keyword>
<name>L8HED0_ACACF</name>
<evidence type="ECO:0000313" key="1">
    <source>
        <dbReference type="EMBL" id="ELR23894.1"/>
    </source>
</evidence>
<protein>
    <submittedName>
        <fullName evidence="1">Uncharacterized protein</fullName>
    </submittedName>
</protein>
<accession>L8HED0</accession>
<gene>
    <name evidence="1" type="ORF">ACA1_074610</name>
</gene>
<evidence type="ECO:0000313" key="2">
    <source>
        <dbReference type="Proteomes" id="UP000011083"/>
    </source>
</evidence>
<reference evidence="1 2" key="1">
    <citation type="journal article" date="2013" name="Genome Biol.">
        <title>Genome of Acanthamoeba castellanii highlights extensive lateral gene transfer and early evolution of tyrosine kinase signaling.</title>
        <authorList>
            <person name="Clarke M."/>
            <person name="Lohan A.J."/>
            <person name="Liu B."/>
            <person name="Lagkouvardos I."/>
            <person name="Roy S."/>
            <person name="Zafar N."/>
            <person name="Bertelli C."/>
            <person name="Schilde C."/>
            <person name="Kianianmomeni A."/>
            <person name="Burglin T.R."/>
            <person name="Frech C."/>
            <person name="Turcotte B."/>
            <person name="Kopec K.O."/>
            <person name="Synnott J.M."/>
            <person name="Choo C."/>
            <person name="Paponov I."/>
            <person name="Finkler A."/>
            <person name="Soon Heng Tan C."/>
            <person name="Hutchins A.P."/>
            <person name="Weinmeier T."/>
            <person name="Rattei T."/>
            <person name="Chu J.S."/>
            <person name="Gimenez G."/>
            <person name="Irimia M."/>
            <person name="Rigden D.J."/>
            <person name="Fitzpatrick D.A."/>
            <person name="Lorenzo-Morales J."/>
            <person name="Bateman A."/>
            <person name="Chiu C.H."/>
            <person name="Tang P."/>
            <person name="Hegemann P."/>
            <person name="Fromm H."/>
            <person name="Raoult D."/>
            <person name="Greub G."/>
            <person name="Miranda-Saavedra D."/>
            <person name="Chen N."/>
            <person name="Nash P."/>
            <person name="Ginger M.L."/>
            <person name="Horn M."/>
            <person name="Schaap P."/>
            <person name="Caler L."/>
            <person name="Loftus B."/>
        </authorList>
    </citation>
    <scope>NUCLEOTIDE SEQUENCE [LARGE SCALE GENOMIC DNA]</scope>
    <source>
        <strain evidence="1 2">Neff</strain>
    </source>
</reference>
<dbReference type="OrthoDB" id="10251250at2759"/>
<dbReference type="Proteomes" id="UP000011083">
    <property type="component" value="Unassembled WGS sequence"/>
</dbReference>
<dbReference type="KEGG" id="acan:ACA1_074610"/>